<accession>A0A1F6BYU8</accession>
<sequence length="86" mass="9649">MDYGKLPTAEIDTFFRRVDTEVTTYSQFGQERNESPDATADINDFVIVSKVAKDSSCEAVHPNRGVGQVSLFRQIVVMFDRLAFAV</sequence>
<dbReference type="Proteomes" id="UP000176322">
    <property type="component" value="Unassembled WGS sequence"/>
</dbReference>
<dbReference type="EMBL" id="MFKO01000002">
    <property type="protein sequence ID" value="OGG41993.1"/>
    <property type="molecule type" value="Genomic_DNA"/>
</dbReference>
<reference evidence="1 2" key="1">
    <citation type="journal article" date="2016" name="Nat. Commun.">
        <title>Thousands of microbial genomes shed light on interconnected biogeochemical processes in an aquifer system.</title>
        <authorList>
            <person name="Anantharaman K."/>
            <person name="Brown C.T."/>
            <person name="Hug L.A."/>
            <person name="Sharon I."/>
            <person name="Castelle C.J."/>
            <person name="Probst A.J."/>
            <person name="Thomas B.C."/>
            <person name="Singh A."/>
            <person name="Wilkins M.J."/>
            <person name="Karaoz U."/>
            <person name="Brodie E.L."/>
            <person name="Williams K.H."/>
            <person name="Hubbard S.S."/>
            <person name="Banfield J.F."/>
        </authorList>
    </citation>
    <scope>NUCLEOTIDE SEQUENCE [LARGE SCALE GENOMIC DNA]</scope>
</reference>
<name>A0A1F6BYU8_9BACT</name>
<organism evidence="1 2">
    <name type="scientific">Candidatus Kaiserbacteria bacterium RIFCSPHIGHO2_01_FULL_46_22</name>
    <dbReference type="NCBI Taxonomy" id="1798475"/>
    <lineage>
        <taxon>Bacteria</taxon>
        <taxon>Candidatus Kaiseribacteriota</taxon>
    </lineage>
</organism>
<evidence type="ECO:0000313" key="1">
    <source>
        <dbReference type="EMBL" id="OGG41993.1"/>
    </source>
</evidence>
<evidence type="ECO:0000313" key="2">
    <source>
        <dbReference type="Proteomes" id="UP000176322"/>
    </source>
</evidence>
<comment type="caution">
    <text evidence="1">The sequence shown here is derived from an EMBL/GenBank/DDBJ whole genome shotgun (WGS) entry which is preliminary data.</text>
</comment>
<proteinExistence type="predicted"/>
<dbReference type="AlphaFoldDB" id="A0A1F6BYU8"/>
<protein>
    <submittedName>
        <fullName evidence="1">Uncharacterized protein</fullName>
    </submittedName>
</protein>
<gene>
    <name evidence="1" type="ORF">A2837_02185</name>
</gene>